<dbReference type="Proteomes" id="UP001589748">
    <property type="component" value="Unassembled WGS sequence"/>
</dbReference>
<name>A0ABV5LPP4_9ACTN</name>
<evidence type="ECO:0000256" key="1">
    <source>
        <dbReference type="ARBA" id="ARBA00022679"/>
    </source>
</evidence>
<organism evidence="5 6">
    <name type="scientific">Kineococcus gynurae</name>
    <dbReference type="NCBI Taxonomy" id="452979"/>
    <lineage>
        <taxon>Bacteria</taxon>
        <taxon>Bacillati</taxon>
        <taxon>Actinomycetota</taxon>
        <taxon>Actinomycetes</taxon>
        <taxon>Kineosporiales</taxon>
        <taxon>Kineosporiaceae</taxon>
        <taxon>Kineococcus</taxon>
    </lineage>
</organism>
<sequence length="171" mass="18634">MQIRRVAPGEWELVKRLRLDALLDPAAPVAFLDTHERASRQPDAHWRDRTERAAAGPEVAQVVADDDGTWVGSVTAIVESLGPAATGGPPVRRALLVGIYVAPAHRGSGLLGRLVDHAIDWVGRQGLSEVYLEVHEQNPRAEAAYRRLGFRPTGRSPQGPHRQLVRDVPSG</sequence>
<gene>
    <name evidence="5" type="ORF">ACFFVI_03710</name>
</gene>
<keyword evidence="1 5" id="KW-0808">Transferase</keyword>
<keyword evidence="2 5" id="KW-0012">Acyltransferase</keyword>
<feature type="compositionally biased region" description="Basic and acidic residues" evidence="3">
    <location>
        <begin position="34"/>
        <end position="52"/>
    </location>
</feature>
<evidence type="ECO:0000313" key="6">
    <source>
        <dbReference type="Proteomes" id="UP001589748"/>
    </source>
</evidence>
<comment type="caution">
    <text evidence="5">The sequence shown here is derived from an EMBL/GenBank/DDBJ whole genome shotgun (WGS) entry which is preliminary data.</text>
</comment>
<evidence type="ECO:0000259" key="4">
    <source>
        <dbReference type="PROSITE" id="PS51186"/>
    </source>
</evidence>
<proteinExistence type="predicted"/>
<evidence type="ECO:0000313" key="5">
    <source>
        <dbReference type="EMBL" id="MFB9376068.1"/>
    </source>
</evidence>
<dbReference type="Pfam" id="PF00583">
    <property type="entry name" value="Acetyltransf_1"/>
    <property type="match status" value="1"/>
</dbReference>
<feature type="region of interest" description="Disordered" evidence="3">
    <location>
        <begin position="150"/>
        <end position="171"/>
    </location>
</feature>
<dbReference type="PANTHER" id="PTHR43877">
    <property type="entry name" value="AMINOALKYLPHOSPHONATE N-ACETYLTRANSFERASE-RELATED-RELATED"/>
    <property type="match status" value="1"/>
</dbReference>
<feature type="region of interest" description="Disordered" evidence="3">
    <location>
        <begin position="34"/>
        <end position="56"/>
    </location>
</feature>
<feature type="domain" description="N-acetyltransferase" evidence="4">
    <location>
        <begin position="1"/>
        <end position="169"/>
    </location>
</feature>
<evidence type="ECO:0000256" key="2">
    <source>
        <dbReference type="ARBA" id="ARBA00023315"/>
    </source>
</evidence>
<dbReference type="GO" id="GO:0016746">
    <property type="term" value="F:acyltransferase activity"/>
    <property type="evidence" value="ECO:0007669"/>
    <property type="project" value="UniProtKB-KW"/>
</dbReference>
<dbReference type="PROSITE" id="PS51186">
    <property type="entry name" value="GNAT"/>
    <property type="match status" value="1"/>
</dbReference>
<dbReference type="EMBL" id="JBHMDM010000002">
    <property type="protein sequence ID" value="MFB9376068.1"/>
    <property type="molecule type" value="Genomic_DNA"/>
</dbReference>
<evidence type="ECO:0000256" key="3">
    <source>
        <dbReference type="SAM" id="MobiDB-lite"/>
    </source>
</evidence>
<protein>
    <submittedName>
        <fullName evidence="5">GNAT family N-acetyltransferase</fullName>
        <ecNumber evidence="5">2.3.-.-</ecNumber>
    </submittedName>
</protein>
<dbReference type="InterPro" id="IPR016181">
    <property type="entry name" value="Acyl_CoA_acyltransferase"/>
</dbReference>
<reference evidence="5 6" key="1">
    <citation type="submission" date="2024-09" db="EMBL/GenBank/DDBJ databases">
        <authorList>
            <person name="Sun Q."/>
            <person name="Mori K."/>
        </authorList>
    </citation>
    <scope>NUCLEOTIDE SEQUENCE [LARGE SCALE GENOMIC DNA]</scope>
    <source>
        <strain evidence="5 6">TISTR 1856</strain>
    </source>
</reference>
<dbReference type="SUPFAM" id="SSF55729">
    <property type="entry name" value="Acyl-CoA N-acyltransferases (Nat)"/>
    <property type="match status" value="1"/>
</dbReference>
<dbReference type="EC" id="2.3.-.-" evidence="5"/>
<dbReference type="RefSeq" id="WP_380134495.1">
    <property type="nucleotide sequence ID" value="NZ_JBHLUI010000002.1"/>
</dbReference>
<dbReference type="InterPro" id="IPR050832">
    <property type="entry name" value="Bact_Acetyltransf"/>
</dbReference>
<keyword evidence="6" id="KW-1185">Reference proteome</keyword>
<dbReference type="Gene3D" id="3.40.630.30">
    <property type="match status" value="1"/>
</dbReference>
<accession>A0ABV5LPP4</accession>
<dbReference type="InterPro" id="IPR000182">
    <property type="entry name" value="GNAT_dom"/>
</dbReference>
<dbReference type="CDD" id="cd04301">
    <property type="entry name" value="NAT_SF"/>
    <property type="match status" value="1"/>
</dbReference>